<dbReference type="AlphaFoldDB" id="A0ABD2QB27"/>
<evidence type="ECO:0000256" key="1">
    <source>
        <dbReference type="SAM" id="Coils"/>
    </source>
</evidence>
<evidence type="ECO:0000313" key="2">
    <source>
        <dbReference type="EMBL" id="KAL3315486.1"/>
    </source>
</evidence>
<comment type="caution">
    <text evidence="2">The sequence shown here is derived from an EMBL/GenBank/DDBJ whole genome shotgun (WGS) entry which is preliminary data.</text>
</comment>
<keyword evidence="1" id="KW-0175">Coiled coil</keyword>
<dbReference type="Proteomes" id="UP001626550">
    <property type="component" value="Unassembled WGS sequence"/>
</dbReference>
<evidence type="ECO:0000313" key="3">
    <source>
        <dbReference type="Proteomes" id="UP001626550"/>
    </source>
</evidence>
<proteinExistence type="predicted"/>
<reference evidence="2 3" key="1">
    <citation type="submission" date="2024-11" db="EMBL/GenBank/DDBJ databases">
        <title>Adaptive evolution of stress response genes in parasites aligns with host niche diversity.</title>
        <authorList>
            <person name="Hahn C."/>
            <person name="Resl P."/>
        </authorList>
    </citation>
    <scope>NUCLEOTIDE SEQUENCE [LARGE SCALE GENOMIC DNA]</scope>
    <source>
        <strain evidence="2">EGGRZ-B1_66</strain>
        <tissue evidence="2">Body</tissue>
    </source>
</reference>
<feature type="coiled-coil region" evidence="1">
    <location>
        <begin position="17"/>
        <end position="44"/>
    </location>
</feature>
<sequence>MLRAEHQDKKGAHDALITNLRAQIAVLEEAVKAVTDQLFEEKNKRQSTALKADVLIQELVMLSQPNSSLRM</sequence>
<gene>
    <name evidence="2" type="ORF">Ciccas_005880</name>
</gene>
<keyword evidence="3" id="KW-1185">Reference proteome</keyword>
<dbReference type="EMBL" id="JBJKFK010000741">
    <property type="protein sequence ID" value="KAL3315486.1"/>
    <property type="molecule type" value="Genomic_DNA"/>
</dbReference>
<organism evidence="2 3">
    <name type="scientific">Cichlidogyrus casuarinus</name>
    <dbReference type="NCBI Taxonomy" id="1844966"/>
    <lineage>
        <taxon>Eukaryota</taxon>
        <taxon>Metazoa</taxon>
        <taxon>Spiralia</taxon>
        <taxon>Lophotrochozoa</taxon>
        <taxon>Platyhelminthes</taxon>
        <taxon>Monogenea</taxon>
        <taxon>Monopisthocotylea</taxon>
        <taxon>Dactylogyridea</taxon>
        <taxon>Ancyrocephalidae</taxon>
        <taxon>Cichlidogyrus</taxon>
    </lineage>
</organism>
<name>A0ABD2QB27_9PLAT</name>
<protein>
    <submittedName>
        <fullName evidence="2">Uncharacterized protein</fullName>
    </submittedName>
</protein>
<accession>A0ABD2QB27</accession>